<dbReference type="EMBL" id="VSRR010034439">
    <property type="protein sequence ID" value="MPC72269.1"/>
    <property type="molecule type" value="Genomic_DNA"/>
</dbReference>
<dbReference type="Proteomes" id="UP000324222">
    <property type="component" value="Unassembled WGS sequence"/>
</dbReference>
<name>A0A5B7HR84_PORTR</name>
<sequence>MTRRAPLPVPPLASPYLALPHTPDSSSFDLFIIKAFLRLGVGGRAEAGWRQRTRRRRSSTEWQGKAAAVGEVVVVVVVVSSYPRLRIVTPTGAPARPLCGDVQLLHPEIPAPVTAAPPPWEEQSRLVKGAALSPTHRNKPSQIPPSLSVHSALSSIHLVSPSAPLQPRLPPPPHSASIKQVAPRHYPALAPATLARMIGKLTMHTS</sequence>
<keyword evidence="2" id="KW-1185">Reference proteome</keyword>
<protein>
    <submittedName>
        <fullName evidence="1">Uncharacterized protein</fullName>
    </submittedName>
</protein>
<accession>A0A5B7HR84</accession>
<organism evidence="1 2">
    <name type="scientific">Portunus trituberculatus</name>
    <name type="common">Swimming crab</name>
    <name type="synonym">Neptunus trituberculatus</name>
    <dbReference type="NCBI Taxonomy" id="210409"/>
    <lineage>
        <taxon>Eukaryota</taxon>
        <taxon>Metazoa</taxon>
        <taxon>Ecdysozoa</taxon>
        <taxon>Arthropoda</taxon>
        <taxon>Crustacea</taxon>
        <taxon>Multicrustacea</taxon>
        <taxon>Malacostraca</taxon>
        <taxon>Eumalacostraca</taxon>
        <taxon>Eucarida</taxon>
        <taxon>Decapoda</taxon>
        <taxon>Pleocyemata</taxon>
        <taxon>Brachyura</taxon>
        <taxon>Eubrachyura</taxon>
        <taxon>Portunoidea</taxon>
        <taxon>Portunidae</taxon>
        <taxon>Portuninae</taxon>
        <taxon>Portunus</taxon>
    </lineage>
</organism>
<comment type="caution">
    <text evidence="1">The sequence shown here is derived from an EMBL/GenBank/DDBJ whole genome shotgun (WGS) entry which is preliminary data.</text>
</comment>
<proteinExistence type="predicted"/>
<gene>
    <name evidence="1" type="ORF">E2C01_066567</name>
</gene>
<evidence type="ECO:0000313" key="2">
    <source>
        <dbReference type="Proteomes" id="UP000324222"/>
    </source>
</evidence>
<reference evidence="1 2" key="1">
    <citation type="submission" date="2019-05" db="EMBL/GenBank/DDBJ databases">
        <title>Another draft genome of Portunus trituberculatus and its Hox gene families provides insights of decapod evolution.</title>
        <authorList>
            <person name="Jeong J.-H."/>
            <person name="Song I."/>
            <person name="Kim S."/>
            <person name="Choi T."/>
            <person name="Kim D."/>
            <person name="Ryu S."/>
            <person name="Kim W."/>
        </authorList>
    </citation>
    <scope>NUCLEOTIDE SEQUENCE [LARGE SCALE GENOMIC DNA]</scope>
    <source>
        <tissue evidence="1">Muscle</tissue>
    </source>
</reference>
<dbReference type="AlphaFoldDB" id="A0A5B7HR84"/>
<evidence type="ECO:0000313" key="1">
    <source>
        <dbReference type="EMBL" id="MPC72269.1"/>
    </source>
</evidence>